<dbReference type="EMBL" id="JANDHW010000003">
    <property type="protein sequence ID" value="MCP9611238.1"/>
    <property type="molecule type" value="Genomic_DNA"/>
</dbReference>
<gene>
    <name evidence="4" type="ORF">NMU02_03925</name>
</gene>
<protein>
    <submittedName>
        <fullName evidence="4">AMP-binding protein</fullName>
    </submittedName>
</protein>
<keyword evidence="2" id="KW-0436">Ligase</keyword>
<evidence type="ECO:0000256" key="1">
    <source>
        <dbReference type="ARBA" id="ARBA00006432"/>
    </source>
</evidence>
<dbReference type="InterPro" id="IPR042099">
    <property type="entry name" value="ANL_N_sf"/>
</dbReference>
<comment type="caution">
    <text evidence="4">The sequence shown here is derived from an EMBL/GenBank/DDBJ whole genome shotgun (WGS) entry which is preliminary data.</text>
</comment>
<dbReference type="PANTHER" id="PTHR43201:SF5">
    <property type="entry name" value="MEDIUM-CHAIN ACYL-COA LIGASE ACSF2, MITOCHONDRIAL"/>
    <property type="match status" value="1"/>
</dbReference>
<dbReference type="Proteomes" id="UP001205603">
    <property type="component" value="Unassembled WGS sequence"/>
</dbReference>
<dbReference type="Gene3D" id="3.40.50.12780">
    <property type="entry name" value="N-terminal domain of ligase-like"/>
    <property type="match status" value="1"/>
</dbReference>
<dbReference type="InterPro" id="IPR045851">
    <property type="entry name" value="AMP-bd_C_sf"/>
</dbReference>
<evidence type="ECO:0000313" key="4">
    <source>
        <dbReference type="EMBL" id="MCP9611238.1"/>
    </source>
</evidence>
<evidence type="ECO:0000259" key="3">
    <source>
        <dbReference type="Pfam" id="PF00501"/>
    </source>
</evidence>
<organism evidence="4 5">
    <name type="scientific">Coprobacter tertius</name>
    <dbReference type="NCBI Taxonomy" id="2944915"/>
    <lineage>
        <taxon>Bacteria</taxon>
        <taxon>Pseudomonadati</taxon>
        <taxon>Bacteroidota</taxon>
        <taxon>Bacteroidia</taxon>
        <taxon>Bacteroidales</taxon>
        <taxon>Barnesiellaceae</taxon>
        <taxon>Coprobacter</taxon>
    </lineage>
</organism>
<evidence type="ECO:0000313" key="5">
    <source>
        <dbReference type="Proteomes" id="UP001205603"/>
    </source>
</evidence>
<dbReference type="SUPFAM" id="SSF56801">
    <property type="entry name" value="Acetyl-CoA synthetase-like"/>
    <property type="match status" value="1"/>
</dbReference>
<dbReference type="RefSeq" id="WP_255025954.1">
    <property type="nucleotide sequence ID" value="NZ_JANDHW010000003.1"/>
</dbReference>
<dbReference type="Gene3D" id="3.30.300.30">
    <property type="match status" value="1"/>
</dbReference>
<feature type="domain" description="AMP-dependent synthetase/ligase" evidence="3">
    <location>
        <begin position="41"/>
        <end position="190"/>
    </location>
</feature>
<keyword evidence="5" id="KW-1185">Reference proteome</keyword>
<accession>A0ABT1MF26</accession>
<evidence type="ECO:0000256" key="2">
    <source>
        <dbReference type="ARBA" id="ARBA00022598"/>
    </source>
</evidence>
<proteinExistence type="inferred from homology"/>
<sequence length="340" mass="38141">MEIRLNGIVCRSADECAEVANEEIARFYCEWNNTLPYVLGRTSGSTGNPKEIKLIKADMEASARLTNEFFGITDETTMLLCLSPSYIAGKMMMVRAMISGADLQVVSPSSSPLSSLKRIPDFAAMVPMQVQCSLNESETREKLAGIGSLIIGGAPVTPALETSLQTLPVKCYATYGMTETVSHIALRDLGFTDTPYQALGEVTFEIDDRGCLIINTPHLSCSRFVTNDEVRLKDARRFHWLGRHDNVVNSGGVKLFPEEIEQKISECIKRRYFVMGKPDLRLGEKLVLIIEGEEMPPDEILRLQSDMERILIPYQRPKEILFISRFKETYSGKVIRDIQE</sequence>
<dbReference type="InterPro" id="IPR020845">
    <property type="entry name" value="AMP-binding_CS"/>
</dbReference>
<dbReference type="InterPro" id="IPR000873">
    <property type="entry name" value="AMP-dep_synth/lig_dom"/>
</dbReference>
<name>A0ABT1MF26_9BACT</name>
<comment type="similarity">
    <text evidence="1">Belongs to the ATP-dependent AMP-binding enzyme family.</text>
</comment>
<dbReference type="PROSITE" id="PS00455">
    <property type="entry name" value="AMP_BINDING"/>
    <property type="match status" value="1"/>
</dbReference>
<dbReference type="Pfam" id="PF00501">
    <property type="entry name" value="AMP-binding"/>
    <property type="match status" value="1"/>
</dbReference>
<reference evidence="4 5" key="1">
    <citation type="submission" date="2022-07" db="EMBL/GenBank/DDBJ databases">
        <title>Fecal culturing of patients with breast cancer.</title>
        <authorList>
            <person name="Teng N.M.Y."/>
            <person name="Kiu R."/>
            <person name="Evans R."/>
            <person name="Baker D.J."/>
            <person name="Zenner C."/>
            <person name="Robinson S.D."/>
            <person name="Hall L.J."/>
        </authorList>
    </citation>
    <scope>NUCLEOTIDE SEQUENCE [LARGE SCALE GENOMIC DNA]</scope>
    <source>
        <strain evidence="4 5">LH1063</strain>
    </source>
</reference>
<dbReference type="PANTHER" id="PTHR43201">
    <property type="entry name" value="ACYL-COA SYNTHETASE"/>
    <property type="match status" value="1"/>
</dbReference>